<evidence type="ECO:0000256" key="1">
    <source>
        <dbReference type="ARBA" id="ARBA00005254"/>
    </source>
</evidence>
<organism evidence="3 4">
    <name type="scientific">Phytohabitans kaempferiae</name>
    <dbReference type="NCBI Taxonomy" id="1620943"/>
    <lineage>
        <taxon>Bacteria</taxon>
        <taxon>Bacillati</taxon>
        <taxon>Actinomycetota</taxon>
        <taxon>Actinomycetes</taxon>
        <taxon>Micromonosporales</taxon>
        <taxon>Micromonosporaceae</taxon>
    </lineage>
</organism>
<keyword evidence="4" id="KW-1185">Reference proteome</keyword>
<dbReference type="CDD" id="cd06558">
    <property type="entry name" value="crotonase-like"/>
    <property type="match status" value="1"/>
</dbReference>
<dbReference type="EMBL" id="JBHLUH010000105">
    <property type="protein sequence ID" value="MFC0534215.1"/>
    <property type="molecule type" value="Genomic_DNA"/>
</dbReference>
<dbReference type="Proteomes" id="UP001589867">
    <property type="component" value="Unassembled WGS sequence"/>
</dbReference>
<reference evidence="3 4" key="1">
    <citation type="submission" date="2024-09" db="EMBL/GenBank/DDBJ databases">
        <authorList>
            <person name="Sun Q."/>
            <person name="Mori K."/>
        </authorList>
    </citation>
    <scope>NUCLEOTIDE SEQUENCE [LARGE SCALE GENOMIC DNA]</scope>
    <source>
        <strain evidence="3 4">TBRC 3947</strain>
    </source>
</reference>
<dbReference type="Pfam" id="PF00378">
    <property type="entry name" value="ECH_1"/>
    <property type="match status" value="1"/>
</dbReference>
<proteinExistence type="inferred from homology"/>
<accession>A0ABV6MHL8</accession>
<evidence type="ECO:0000313" key="3">
    <source>
        <dbReference type="EMBL" id="MFC0534215.1"/>
    </source>
</evidence>
<dbReference type="PANTHER" id="PTHR43802">
    <property type="entry name" value="ENOYL-COA HYDRATASE"/>
    <property type="match status" value="1"/>
</dbReference>
<dbReference type="PANTHER" id="PTHR43802:SF1">
    <property type="entry name" value="IP11341P-RELATED"/>
    <property type="match status" value="1"/>
</dbReference>
<dbReference type="RefSeq" id="WP_377262822.1">
    <property type="nucleotide sequence ID" value="NZ_JBHLUH010000105.1"/>
</dbReference>
<evidence type="ECO:0000313" key="4">
    <source>
        <dbReference type="Proteomes" id="UP001589867"/>
    </source>
</evidence>
<comment type="caution">
    <text evidence="3">The sequence shown here is derived from an EMBL/GenBank/DDBJ whole genome shotgun (WGS) entry which is preliminary data.</text>
</comment>
<dbReference type="InterPro" id="IPR029045">
    <property type="entry name" value="ClpP/crotonase-like_dom_sf"/>
</dbReference>
<evidence type="ECO:0000256" key="2">
    <source>
        <dbReference type="RuleBase" id="RU003707"/>
    </source>
</evidence>
<dbReference type="InterPro" id="IPR018376">
    <property type="entry name" value="Enoyl-CoA_hyd/isom_CS"/>
</dbReference>
<gene>
    <name evidence="3" type="ORF">ACFFIA_42175</name>
</gene>
<dbReference type="SUPFAM" id="SSF52096">
    <property type="entry name" value="ClpP/crotonase"/>
    <property type="match status" value="1"/>
</dbReference>
<dbReference type="PROSITE" id="PS00166">
    <property type="entry name" value="ENOYL_COA_HYDRATASE"/>
    <property type="match status" value="1"/>
</dbReference>
<comment type="similarity">
    <text evidence="1 2">Belongs to the enoyl-CoA hydratase/isomerase family.</text>
</comment>
<dbReference type="Gene3D" id="3.90.226.10">
    <property type="entry name" value="2-enoyl-CoA Hydratase, Chain A, domain 1"/>
    <property type="match status" value="1"/>
</dbReference>
<name>A0ABV6MHL8_9ACTN</name>
<sequence length="265" mass="27775">MTTVDRGGPPLTVERRSNRAWLRLNRPAKRNALNPALVGALGAAVRDAVDDERVRVIVIAGNGPSFCAGADLGYLHDCARLGRDPLTFLRTVSDIFTAIAHSPKPVVAAVHGHAVAGGLELALVCDVVVAQTGTLIGDGHVRNGLVPGGGSSLRLPRLVGEPLARWLLLTGELVPAEQLLPSGLVHAVIPHEGFDEGVDDVAARLAGVHAGAQRVVKTLLHQARRHDDALLDAELAAFASHWATTDMASNLNAFRHAGPAEVDAS</sequence>
<protein>
    <submittedName>
        <fullName evidence="3">Enoyl-CoA hydratase/isomerase family protein</fullName>
    </submittedName>
</protein>
<dbReference type="InterPro" id="IPR001753">
    <property type="entry name" value="Enoyl-CoA_hydra/iso"/>
</dbReference>